<sequence>MATFQVDSDAVERASTAARVTIEQIQNEVARLHTQLAALDGQWAGAAAAAFHGVVERWRGTQRQVEENLGEISRALAVAGTQYAEIERANASMFSG</sequence>
<dbReference type="Gene3D" id="1.10.287.1060">
    <property type="entry name" value="ESAT-6-like"/>
    <property type="match status" value="1"/>
</dbReference>
<reference evidence="2 3" key="1">
    <citation type="submission" date="2018-11" db="EMBL/GenBank/DDBJ databases">
        <title>Sequencing the genomes of 1000 actinobacteria strains.</title>
        <authorList>
            <person name="Klenk H.-P."/>
        </authorList>
    </citation>
    <scope>NUCLEOTIDE SEQUENCE [LARGE SCALE GENOMIC DNA]</scope>
    <source>
        <strain evidence="2 3">DSM 14012</strain>
    </source>
</reference>
<dbReference type="Pfam" id="PF06013">
    <property type="entry name" value="WXG100"/>
    <property type="match status" value="1"/>
</dbReference>
<dbReference type="EMBL" id="RKHL01000001">
    <property type="protein sequence ID" value="ROR81090.1"/>
    <property type="molecule type" value="Genomic_DNA"/>
</dbReference>
<dbReference type="AlphaFoldDB" id="A0A3N2C0V9"/>
<comment type="caution">
    <text evidence="2">The sequence shown here is derived from an EMBL/GenBank/DDBJ whole genome shotgun (WGS) entry which is preliminary data.</text>
</comment>
<evidence type="ECO:0000256" key="1">
    <source>
        <dbReference type="RuleBase" id="RU362001"/>
    </source>
</evidence>
<protein>
    <recommendedName>
        <fullName evidence="1">ESAT-6-like protein</fullName>
    </recommendedName>
</protein>
<dbReference type="RefSeq" id="WP_085510336.1">
    <property type="nucleotide sequence ID" value="NZ_FXAP01000001.1"/>
</dbReference>
<dbReference type="NCBIfam" id="TIGR03930">
    <property type="entry name" value="WXG100_ESAT6"/>
    <property type="match status" value="1"/>
</dbReference>
<dbReference type="InterPro" id="IPR010310">
    <property type="entry name" value="T7SS_ESAT-6-like"/>
</dbReference>
<dbReference type="Proteomes" id="UP000266915">
    <property type="component" value="Unassembled WGS sequence"/>
</dbReference>
<gene>
    <name evidence="2" type="ORF">EDD42_1140</name>
</gene>
<organism evidence="2 3">
    <name type="scientific">Plantibacter flavus</name>
    <dbReference type="NCBI Taxonomy" id="150123"/>
    <lineage>
        <taxon>Bacteria</taxon>
        <taxon>Bacillati</taxon>
        <taxon>Actinomycetota</taxon>
        <taxon>Actinomycetes</taxon>
        <taxon>Micrococcales</taxon>
        <taxon>Microbacteriaceae</taxon>
        <taxon>Plantibacter</taxon>
    </lineage>
</organism>
<evidence type="ECO:0000313" key="3">
    <source>
        <dbReference type="Proteomes" id="UP000266915"/>
    </source>
</evidence>
<evidence type="ECO:0000313" key="2">
    <source>
        <dbReference type="EMBL" id="ROR81090.1"/>
    </source>
</evidence>
<accession>A0A3N2C0V9</accession>
<comment type="similarity">
    <text evidence="1">Belongs to the WXG100 family.</text>
</comment>
<dbReference type="InterPro" id="IPR036689">
    <property type="entry name" value="ESAT-6-like_sf"/>
</dbReference>
<name>A0A3N2C0V9_9MICO</name>
<proteinExistence type="inferred from homology"/>
<keyword evidence="3" id="KW-1185">Reference proteome</keyword>
<dbReference type="SUPFAM" id="SSF140453">
    <property type="entry name" value="EsxAB dimer-like"/>
    <property type="match status" value="1"/>
</dbReference>